<reference evidence="2" key="1">
    <citation type="submission" date="2021-02" db="EMBL/GenBank/DDBJ databases">
        <authorList>
            <person name="Dougan E. K."/>
            <person name="Rhodes N."/>
            <person name="Thang M."/>
            <person name="Chan C."/>
        </authorList>
    </citation>
    <scope>NUCLEOTIDE SEQUENCE</scope>
</reference>
<dbReference type="Proteomes" id="UP000626109">
    <property type="component" value="Unassembled WGS sequence"/>
</dbReference>
<proteinExistence type="predicted"/>
<feature type="non-terminal residue" evidence="2">
    <location>
        <position position="186"/>
    </location>
</feature>
<organism evidence="2 3">
    <name type="scientific">Polarella glacialis</name>
    <name type="common">Dinoflagellate</name>
    <dbReference type="NCBI Taxonomy" id="89957"/>
    <lineage>
        <taxon>Eukaryota</taxon>
        <taxon>Sar</taxon>
        <taxon>Alveolata</taxon>
        <taxon>Dinophyceae</taxon>
        <taxon>Suessiales</taxon>
        <taxon>Suessiaceae</taxon>
        <taxon>Polarella</taxon>
    </lineage>
</organism>
<evidence type="ECO:0000313" key="2">
    <source>
        <dbReference type="EMBL" id="CAE8735586.1"/>
    </source>
</evidence>
<protein>
    <recommendedName>
        <fullName evidence="1">PDZ domain-containing protein</fullName>
    </recommendedName>
</protein>
<feature type="domain" description="PDZ" evidence="1">
    <location>
        <begin position="108"/>
        <end position="169"/>
    </location>
</feature>
<dbReference type="Gene3D" id="2.30.42.10">
    <property type="match status" value="1"/>
</dbReference>
<dbReference type="PROSITE" id="PS50106">
    <property type="entry name" value="PDZ"/>
    <property type="match status" value="1"/>
</dbReference>
<dbReference type="InterPro" id="IPR036034">
    <property type="entry name" value="PDZ_sf"/>
</dbReference>
<dbReference type="InterPro" id="IPR001478">
    <property type="entry name" value="PDZ"/>
</dbReference>
<comment type="caution">
    <text evidence="2">The sequence shown here is derived from an EMBL/GenBank/DDBJ whole genome shotgun (WGS) entry which is preliminary data.</text>
</comment>
<evidence type="ECO:0000259" key="1">
    <source>
        <dbReference type="PROSITE" id="PS50106"/>
    </source>
</evidence>
<dbReference type="AlphaFoldDB" id="A0A813LQG8"/>
<evidence type="ECO:0000313" key="3">
    <source>
        <dbReference type="Proteomes" id="UP000626109"/>
    </source>
</evidence>
<sequence length="186" mass="20502">DIAPDPADFEPPAFVEMPTYVVQIRKKEGDHLGLIFDITDANLPVISRIKPDSLAFEWNLTCPESQVIRSMDRLVMVNGMGGRLCELVAKLMEVGDFEITLGHPQEFTVTIHKDARGLGLLLEPTESFGLFVSEVLNNDTKGIKATDRIVAVNGKVGNCQELFELIKGSDDLELSIISFSAESDPR</sequence>
<gene>
    <name evidence="2" type="ORF">PGLA2088_LOCUS47917</name>
</gene>
<name>A0A813LQG8_POLGL</name>
<dbReference type="SUPFAM" id="SSF50156">
    <property type="entry name" value="PDZ domain-like"/>
    <property type="match status" value="1"/>
</dbReference>
<accession>A0A813LQG8</accession>
<dbReference type="EMBL" id="CAJNNW010036563">
    <property type="protein sequence ID" value="CAE8735586.1"/>
    <property type="molecule type" value="Genomic_DNA"/>
</dbReference>